<dbReference type="GO" id="GO:0006508">
    <property type="term" value="P:proteolysis"/>
    <property type="evidence" value="ECO:0007669"/>
    <property type="project" value="InterPro"/>
</dbReference>
<dbReference type="GO" id="GO:0004222">
    <property type="term" value="F:metalloendopeptidase activity"/>
    <property type="evidence" value="ECO:0007669"/>
    <property type="project" value="InterPro"/>
</dbReference>
<evidence type="ECO:0000313" key="1">
    <source>
        <dbReference type="EMBL" id="GMT35493.1"/>
    </source>
</evidence>
<dbReference type="AlphaFoldDB" id="A0AAV5WW24"/>
<evidence type="ECO:0000313" key="2">
    <source>
        <dbReference type="Proteomes" id="UP001432322"/>
    </source>
</evidence>
<gene>
    <name evidence="1" type="ORF">PFISCL1PPCAC_26790</name>
</gene>
<name>A0AAV5WW24_9BILA</name>
<accession>A0AAV5WW24</accession>
<dbReference type="Proteomes" id="UP001432322">
    <property type="component" value="Unassembled WGS sequence"/>
</dbReference>
<comment type="caution">
    <text evidence="1">The sequence shown here is derived from an EMBL/GenBank/DDBJ whole genome shotgun (WGS) entry which is preliminary data.</text>
</comment>
<dbReference type="Gene3D" id="3.40.390.10">
    <property type="entry name" value="Collagenase (Catalytic Domain)"/>
    <property type="match status" value="1"/>
</dbReference>
<dbReference type="PROSITE" id="PS51885">
    <property type="entry name" value="NEPRILYSIN"/>
    <property type="match status" value="1"/>
</dbReference>
<dbReference type="SUPFAM" id="SSF55486">
    <property type="entry name" value="Metalloproteases ('zincins'), catalytic domain"/>
    <property type="match status" value="1"/>
</dbReference>
<proteinExistence type="predicted"/>
<reference evidence="1" key="1">
    <citation type="submission" date="2023-10" db="EMBL/GenBank/DDBJ databases">
        <title>Genome assembly of Pristionchus species.</title>
        <authorList>
            <person name="Yoshida K."/>
            <person name="Sommer R.J."/>
        </authorList>
    </citation>
    <scope>NUCLEOTIDE SEQUENCE</scope>
    <source>
        <strain evidence="1">RS5133</strain>
    </source>
</reference>
<feature type="non-terminal residue" evidence="1">
    <location>
        <position position="1"/>
    </location>
</feature>
<evidence type="ECO:0008006" key="3">
    <source>
        <dbReference type="Google" id="ProtNLM"/>
    </source>
</evidence>
<dbReference type="EMBL" id="BTSY01000007">
    <property type="protein sequence ID" value="GMT35493.1"/>
    <property type="molecule type" value="Genomic_DNA"/>
</dbReference>
<sequence length="91" mass="10981">STKWEVMKMMEKIKDALNTIISREEWMDEKTRQLAQFKLSRMLYYAGNRDWIDNDTLLDDYHSGLNISIDDSLDQMLENINRWKSDGEYLR</sequence>
<organism evidence="1 2">
    <name type="scientific">Pristionchus fissidentatus</name>
    <dbReference type="NCBI Taxonomy" id="1538716"/>
    <lineage>
        <taxon>Eukaryota</taxon>
        <taxon>Metazoa</taxon>
        <taxon>Ecdysozoa</taxon>
        <taxon>Nematoda</taxon>
        <taxon>Chromadorea</taxon>
        <taxon>Rhabditida</taxon>
        <taxon>Rhabditina</taxon>
        <taxon>Diplogasteromorpha</taxon>
        <taxon>Diplogasteroidea</taxon>
        <taxon>Neodiplogasteridae</taxon>
        <taxon>Pristionchus</taxon>
    </lineage>
</organism>
<dbReference type="InterPro" id="IPR024079">
    <property type="entry name" value="MetalloPept_cat_dom_sf"/>
</dbReference>
<dbReference type="InterPro" id="IPR042089">
    <property type="entry name" value="Peptidase_M13_dom_2"/>
</dbReference>
<protein>
    <recommendedName>
        <fullName evidence="3">Peptidase</fullName>
    </recommendedName>
</protein>
<dbReference type="Gene3D" id="1.10.1380.10">
    <property type="entry name" value="Neutral endopeptidase , domain2"/>
    <property type="match status" value="1"/>
</dbReference>
<dbReference type="InterPro" id="IPR000718">
    <property type="entry name" value="Peptidase_M13"/>
</dbReference>
<feature type="non-terminal residue" evidence="1">
    <location>
        <position position="91"/>
    </location>
</feature>
<keyword evidence="2" id="KW-1185">Reference proteome</keyword>